<dbReference type="RefSeq" id="XP_046013011.1">
    <property type="nucleotide sequence ID" value="XM_046154007.1"/>
</dbReference>
<evidence type="ECO:0000313" key="2">
    <source>
        <dbReference type="Proteomes" id="UP000756346"/>
    </source>
</evidence>
<dbReference type="Proteomes" id="UP000756346">
    <property type="component" value="Unassembled WGS sequence"/>
</dbReference>
<evidence type="ECO:0000313" key="1">
    <source>
        <dbReference type="EMBL" id="KAH7031331.1"/>
    </source>
</evidence>
<keyword evidence="2" id="KW-1185">Reference proteome</keyword>
<name>A0A9P8Y6Q6_9PEZI</name>
<dbReference type="EMBL" id="JAGTJQ010000005">
    <property type="protein sequence ID" value="KAH7031331.1"/>
    <property type="molecule type" value="Genomic_DNA"/>
</dbReference>
<reference evidence="1" key="1">
    <citation type="journal article" date="2021" name="Nat. Commun.">
        <title>Genetic determinants of endophytism in the Arabidopsis root mycobiome.</title>
        <authorList>
            <person name="Mesny F."/>
            <person name="Miyauchi S."/>
            <person name="Thiergart T."/>
            <person name="Pickel B."/>
            <person name="Atanasova L."/>
            <person name="Karlsson M."/>
            <person name="Huettel B."/>
            <person name="Barry K.W."/>
            <person name="Haridas S."/>
            <person name="Chen C."/>
            <person name="Bauer D."/>
            <person name="Andreopoulos W."/>
            <person name="Pangilinan J."/>
            <person name="LaButti K."/>
            <person name="Riley R."/>
            <person name="Lipzen A."/>
            <person name="Clum A."/>
            <person name="Drula E."/>
            <person name="Henrissat B."/>
            <person name="Kohler A."/>
            <person name="Grigoriev I.V."/>
            <person name="Martin F.M."/>
            <person name="Hacquard S."/>
        </authorList>
    </citation>
    <scope>NUCLEOTIDE SEQUENCE</scope>
    <source>
        <strain evidence="1">MPI-CAGE-CH-0230</strain>
    </source>
</reference>
<comment type="caution">
    <text evidence="1">The sequence shown here is derived from an EMBL/GenBank/DDBJ whole genome shotgun (WGS) entry which is preliminary data.</text>
</comment>
<proteinExistence type="predicted"/>
<dbReference type="GeneID" id="70183553"/>
<dbReference type="AlphaFoldDB" id="A0A9P8Y6Q6"/>
<gene>
    <name evidence="1" type="ORF">B0I36DRAFT_323701</name>
</gene>
<sequence>MHASFWLCRSIDRPITSAQSRRPPKPITASHSVHGVYVLTRASIARQRLLFLASPAGYQGSLVPRSHSTIHVARGRRIPCLPAQAGQSSRTPTASLLLRALVLVYNGTPLRNGVGIVENSVKHGWSSNTAYNIIAGLTIANTRESRCMENPSYDDSPCSGCSDHRLVCDKELRRR</sequence>
<protein>
    <submittedName>
        <fullName evidence="1">Uncharacterized protein</fullName>
    </submittedName>
</protein>
<accession>A0A9P8Y6Q6</accession>
<organism evidence="1 2">
    <name type="scientific">Microdochium trichocladiopsis</name>
    <dbReference type="NCBI Taxonomy" id="1682393"/>
    <lineage>
        <taxon>Eukaryota</taxon>
        <taxon>Fungi</taxon>
        <taxon>Dikarya</taxon>
        <taxon>Ascomycota</taxon>
        <taxon>Pezizomycotina</taxon>
        <taxon>Sordariomycetes</taxon>
        <taxon>Xylariomycetidae</taxon>
        <taxon>Xylariales</taxon>
        <taxon>Microdochiaceae</taxon>
        <taxon>Microdochium</taxon>
    </lineage>
</organism>